<name>A0A2I6S704_9RHOO</name>
<feature type="transmembrane region" description="Helical" evidence="5">
    <location>
        <begin position="97"/>
        <end position="121"/>
    </location>
</feature>
<accession>A0A2I6S704</accession>
<dbReference type="KEGG" id="atw:C0099_08725"/>
<proteinExistence type="predicted"/>
<reference evidence="7 8" key="1">
    <citation type="submission" date="2018-01" db="EMBL/GenBank/DDBJ databases">
        <authorList>
            <person name="Fu G.-Y."/>
        </authorList>
    </citation>
    <scope>NUCLEOTIDE SEQUENCE [LARGE SCALE GENOMIC DNA]</scope>
    <source>
        <strain evidence="7 8">SY39</strain>
    </source>
</reference>
<feature type="transmembrane region" description="Helical" evidence="5">
    <location>
        <begin position="159"/>
        <end position="177"/>
    </location>
</feature>
<keyword evidence="2 5" id="KW-0812">Transmembrane</keyword>
<evidence type="ECO:0000313" key="8">
    <source>
        <dbReference type="Proteomes" id="UP000242205"/>
    </source>
</evidence>
<keyword evidence="3 5" id="KW-1133">Transmembrane helix</keyword>
<evidence type="ECO:0000256" key="5">
    <source>
        <dbReference type="SAM" id="Phobius"/>
    </source>
</evidence>
<keyword evidence="8" id="KW-1185">Reference proteome</keyword>
<dbReference type="OrthoDB" id="8526565at2"/>
<evidence type="ECO:0000259" key="6">
    <source>
        <dbReference type="Pfam" id="PF04893"/>
    </source>
</evidence>
<dbReference type="AlphaFoldDB" id="A0A2I6S704"/>
<dbReference type="GO" id="GO:0016020">
    <property type="term" value="C:membrane"/>
    <property type="evidence" value="ECO:0007669"/>
    <property type="project" value="UniProtKB-SubCell"/>
</dbReference>
<feature type="transmembrane region" description="Helical" evidence="5">
    <location>
        <begin position="62"/>
        <end position="82"/>
    </location>
</feature>
<evidence type="ECO:0000256" key="3">
    <source>
        <dbReference type="ARBA" id="ARBA00022989"/>
    </source>
</evidence>
<evidence type="ECO:0000256" key="2">
    <source>
        <dbReference type="ARBA" id="ARBA00022692"/>
    </source>
</evidence>
<comment type="subcellular location">
    <subcellularLocation>
        <location evidence="1">Membrane</location>
        <topology evidence="1">Multi-pass membrane protein</topology>
    </subcellularLocation>
</comment>
<dbReference type="EMBL" id="CP025682">
    <property type="protein sequence ID" value="AUN95011.1"/>
    <property type="molecule type" value="Genomic_DNA"/>
</dbReference>
<dbReference type="Proteomes" id="UP000242205">
    <property type="component" value="Chromosome"/>
</dbReference>
<evidence type="ECO:0000313" key="7">
    <source>
        <dbReference type="EMBL" id="AUN95011.1"/>
    </source>
</evidence>
<gene>
    <name evidence="7" type="ORF">C0099_08725</name>
</gene>
<feature type="domain" description="Yip1" evidence="6">
    <location>
        <begin position="40"/>
        <end position="210"/>
    </location>
</feature>
<dbReference type="InterPro" id="IPR006977">
    <property type="entry name" value="Yip1_dom"/>
</dbReference>
<dbReference type="Pfam" id="PF04893">
    <property type="entry name" value="Yip1"/>
    <property type="match status" value="1"/>
</dbReference>
<keyword evidence="4 5" id="KW-0472">Membrane</keyword>
<evidence type="ECO:0000256" key="4">
    <source>
        <dbReference type="ARBA" id="ARBA00023136"/>
    </source>
</evidence>
<feature type="transmembrane region" description="Helical" evidence="5">
    <location>
        <begin position="198"/>
        <end position="221"/>
    </location>
</feature>
<protein>
    <recommendedName>
        <fullName evidence="6">Yip1 domain-containing protein</fullName>
    </recommendedName>
</protein>
<organism evidence="7 8">
    <name type="scientific">Pseudazoarcus pumilus</name>
    <dbReference type="NCBI Taxonomy" id="2067960"/>
    <lineage>
        <taxon>Bacteria</taxon>
        <taxon>Pseudomonadati</taxon>
        <taxon>Pseudomonadota</taxon>
        <taxon>Betaproteobacteria</taxon>
        <taxon>Rhodocyclales</taxon>
        <taxon>Zoogloeaceae</taxon>
        <taxon>Pseudazoarcus</taxon>
    </lineage>
</organism>
<feature type="transmembrane region" description="Helical" evidence="5">
    <location>
        <begin position="133"/>
        <end position="153"/>
    </location>
</feature>
<evidence type="ECO:0000256" key="1">
    <source>
        <dbReference type="ARBA" id="ARBA00004141"/>
    </source>
</evidence>
<sequence>MRRHPGWAGLISCVCGLVSHYDVYPANRPETIMNLAHLPGMLFSPGAGWADLMHSRPSRARLLATVFAPFALIPPAMILIAADDLGSHMFPGVSTATWVLIATTFLAAECVTLALMTWTILETARTHHGVPREYDAFVVAVVAPVPMWLSALALPSGSVPLIVACALAGLAASAFLIRHGVRAMLGVREVTDAGSVALIVTCAGALAWAAMIAIVLVPAMMHS</sequence>